<feature type="compositionally biased region" description="Polar residues" evidence="1">
    <location>
        <begin position="19"/>
        <end position="29"/>
    </location>
</feature>
<protein>
    <submittedName>
        <fullName evidence="2">Uncharacterized protein</fullName>
    </submittedName>
</protein>
<organism evidence="2 3">
    <name type="scientific">Araneus ventricosus</name>
    <name type="common">Orbweaver spider</name>
    <name type="synonym">Epeira ventricosa</name>
    <dbReference type="NCBI Taxonomy" id="182803"/>
    <lineage>
        <taxon>Eukaryota</taxon>
        <taxon>Metazoa</taxon>
        <taxon>Ecdysozoa</taxon>
        <taxon>Arthropoda</taxon>
        <taxon>Chelicerata</taxon>
        <taxon>Arachnida</taxon>
        <taxon>Araneae</taxon>
        <taxon>Araneomorphae</taxon>
        <taxon>Entelegynae</taxon>
        <taxon>Araneoidea</taxon>
        <taxon>Araneidae</taxon>
        <taxon>Araneus</taxon>
    </lineage>
</organism>
<dbReference type="Proteomes" id="UP000499080">
    <property type="component" value="Unassembled WGS sequence"/>
</dbReference>
<reference evidence="2 3" key="1">
    <citation type="journal article" date="2019" name="Sci. Rep.">
        <title>Orb-weaving spider Araneus ventricosus genome elucidates the spidroin gene catalogue.</title>
        <authorList>
            <person name="Kono N."/>
            <person name="Nakamura H."/>
            <person name="Ohtoshi R."/>
            <person name="Moran D.A.P."/>
            <person name="Shinohara A."/>
            <person name="Yoshida Y."/>
            <person name="Fujiwara M."/>
            <person name="Mori M."/>
            <person name="Tomita M."/>
            <person name="Arakawa K."/>
        </authorList>
    </citation>
    <scope>NUCLEOTIDE SEQUENCE [LARGE SCALE GENOMIC DNA]</scope>
</reference>
<evidence type="ECO:0000313" key="3">
    <source>
        <dbReference type="Proteomes" id="UP000499080"/>
    </source>
</evidence>
<evidence type="ECO:0000256" key="1">
    <source>
        <dbReference type="SAM" id="MobiDB-lite"/>
    </source>
</evidence>
<sequence length="109" mass="12218">MHPFATTIDRFSEPGSERVSLTSVLSESPETSKRQAWRKEEIGALGPEPSVFQQTDTAFSYLSVFYLARFREGKRSVARGILESTREEMERVRKINSGGGKKGFDGRDG</sequence>
<name>A0A4Y2FNG3_ARAVE</name>
<keyword evidence="3" id="KW-1185">Reference proteome</keyword>
<feature type="region of interest" description="Disordered" evidence="1">
    <location>
        <begin position="1"/>
        <end position="35"/>
    </location>
</feature>
<evidence type="ECO:0000313" key="2">
    <source>
        <dbReference type="EMBL" id="GBM43020.1"/>
    </source>
</evidence>
<proteinExistence type="predicted"/>
<comment type="caution">
    <text evidence="2">The sequence shown here is derived from an EMBL/GenBank/DDBJ whole genome shotgun (WGS) entry which is preliminary data.</text>
</comment>
<accession>A0A4Y2FNG3</accession>
<dbReference type="AlphaFoldDB" id="A0A4Y2FNG3"/>
<gene>
    <name evidence="2" type="ORF">AVEN_129095_1</name>
</gene>
<dbReference type="EMBL" id="BGPR01096709">
    <property type="protein sequence ID" value="GBM43020.1"/>
    <property type="molecule type" value="Genomic_DNA"/>
</dbReference>